<protein>
    <recommendedName>
        <fullName evidence="2">Ku C-terminal domain-containing protein</fullName>
    </recommendedName>
</protein>
<feature type="region of interest" description="Disordered" evidence="1">
    <location>
        <begin position="72"/>
        <end position="93"/>
    </location>
</feature>
<name>C5KQF1_PERM5</name>
<dbReference type="Pfam" id="PF08785">
    <property type="entry name" value="Ku_PK_bind"/>
    <property type="match status" value="1"/>
</dbReference>
<keyword evidence="4" id="KW-1185">Reference proteome</keyword>
<dbReference type="InParanoid" id="C5KQF1"/>
<feature type="domain" description="Ku C-terminal" evidence="2">
    <location>
        <begin position="108"/>
        <end position="224"/>
    </location>
</feature>
<reference evidence="3 4" key="1">
    <citation type="submission" date="2008-07" db="EMBL/GenBank/DDBJ databases">
        <authorList>
            <person name="El-Sayed N."/>
            <person name="Caler E."/>
            <person name="Inman J."/>
            <person name="Amedeo P."/>
            <person name="Hass B."/>
            <person name="Wortman J."/>
        </authorList>
    </citation>
    <scope>NUCLEOTIDE SEQUENCE [LARGE SCALE GENOMIC DNA]</scope>
    <source>
        <strain evidence="4">ATCC 50983 / TXsc</strain>
    </source>
</reference>
<dbReference type="GeneID" id="9057257"/>
<dbReference type="AlphaFoldDB" id="C5KQF1"/>
<dbReference type="InterPro" id="IPR014893">
    <property type="entry name" value="Ku_PK_bind"/>
</dbReference>
<dbReference type="EMBL" id="GG675366">
    <property type="protein sequence ID" value="EER13292.1"/>
    <property type="molecule type" value="Genomic_DNA"/>
</dbReference>
<proteinExistence type="predicted"/>
<organism evidence="4">
    <name type="scientific">Perkinsus marinus (strain ATCC 50983 / TXsc)</name>
    <dbReference type="NCBI Taxonomy" id="423536"/>
    <lineage>
        <taxon>Eukaryota</taxon>
        <taxon>Sar</taxon>
        <taxon>Alveolata</taxon>
        <taxon>Perkinsozoa</taxon>
        <taxon>Perkinsea</taxon>
        <taxon>Perkinsida</taxon>
        <taxon>Perkinsidae</taxon>
        <taxon>Perkinsus</taxon>
    </lineage>
</organism>
<evidence type="ECO:0000256" key="1">
    <source>
        <dbReference type="SAM" id="MobiDB-lite"/>
    </source>
</evidence>
<feature type="non-terminal residue" evidence="3">
    <location>
        <position position="426"/>
    </location>
</feature>
<evidence type="ECO:0000313" key="3">
    <source>
        <dbReference type="EMBL" id="EER13292.1"/>
    </source>
</evidence>
<dbReference type="Gene3D" id="1.25.40.240">
    <property type="entry name" value="Ku, C-terminal domain"/>
    <property type="match status" value="1"/>
</dbReference>
<dbReference type="Proteomes" id="UP000007800">
    <property type="component" value="Unassembled WGS sequence"/>
</dbReference>
<gene>
    <name evidence="3" type="ORF">Pmar_PMAR018959</name>
</gene>
<accession>C5KQF1</accession>
<dbReference type="InterPro" id="IPR036494">
    <property type="entry name" value="Ku_C_sf"/>
</dbReference>
<evidence type="ECO:0000259" key="2">
    <source>
        <dbReference type="Pfam" id="PF08785"/>
    </source>
</evidence>
<dbReference type="OrthoDB" id="30826at2759"/>
<dbReference type="RefSeq" id="XP_002781497.1">
    <property type="nucleotide sequence ID" value="XM_002781451.1"/>
</dbReference>
<dbReference type="SUPFAM" id="SSF101420">
    <property type="entry name" value="C-terminal domain of Ku80"/>
    <property type="match status" value="1"/>
</dbReference>
<evidence type="ECO:0000313" key="4">
    <source>
        <dbReference type="Proteomes" id="UP000007800"/>
    </source>
</evidence>
<sequence length="426" mass="46917">MSFRCLHPERIIEARFLKDVNALREVFTLVKVPVDKKKTKRYWRDAVDREAEGSSKKPPSVDPTKLVFDFPTSDSIPGGAPSTSAQQQSGEGGRAEMFPQVQIGMVSPVRDFTTAVYGSGVTSALLGEAFQKMTTVTVRLLQQPGYDYVDKAVDCMIAMKQAAICYGDDPIAVESYHRLLDDTLAKCRDNTYLWERVVAKRVTYVCRAEAAASTMTEEQADAFLLQPSQPQSSPARRNVVAAGLHSLRHCTLELRHLLEGTWVHLLWLVRRHQMGPMPGIGGHHHHHHHPMMMAGPPPPLMPHSGMMLPGGPPPLHQGMMESGPGGMIGPAPPPPPRMMMMSSMDEYHHPPPTDPHYGYMMDGGGPSPNGPVPGGSMRSTSMPMMGGSNPVNQSHGNTWIQIMQQHSLCPALLNQNDHPTLLRWDP</sequence>